<proteinExistence type="predicted"/>
<name>M2UGF0_COCH5</name>
<evidence type="ECO:0000313" key="2">
    <source>
        <dbReference type="Proteomes" id="UP000016936"/>
    </source>
</evidence>
<reference evidence="2" key="2">
    <citation type="journal article" date="2013" name="PLoS Genet.">
        <title>Comparative genome structure, secondary metabolite, and effector coding capacity across Cochliobolus pathogens.</title>
        <authorList>
            <person name="Condon B.J."/>
            <person name="Leng Y."/>
            <person name="Wu D."/>
            <person name="Bushley K.E."/>
            <person name="Ohm R.A."/>
            <person name="Otillar R."/>
            <person name="Martin J."/>
            <person name="Schackwitz W."/>
            <person name="Grimwood J."/>
            <person name="MohdZainudin N."/>
            <person name="Xue C."/>
            <person name="Wang R."/>
            <person name="Manning V.A."/>
            <person name="Dhillon B."/>
            <person name="Tu Z.J."/>
            <person name="Steffenson B.J."/>
            <person name="Salamov A."/>
            <person name="Sun H."/>
            <person name="Lowry S."/>
            <person name="LaButti K."/>
            <person name="Han J."/>
            <person name="Copeland A."/>
            <person name="Lindquist E."/>
            <person name="Barry K."/>
            <person name="Schmutz J."/>
            <person name="Baker S.E."/>
            <person name="Ciuffetti L.M."/>
            <person name="Grigoriev I.V."/>
            <person name="Zhong S."/>
            <person name="Turgeon B.G."/>
        </authorList>
    </citation>
    <scope>NUCLEOTIDE SEQUENCE [LARGE SCALE GENOMIC DNA]</scope>
    <source>
        <strain evidence="2">C5 / ATCC 48332 / race O</strain>
    </source>
</reference>
<gene>
    <name evidence="1" type="ORF">COCHEDRAFT_1160168</name>
</gene>
<reference evidence="1 2" key="1">
    <citation type="journal article" date="2012" name="PLoS Pathog.">
        <title>Diverse lifestyles and strategies of plant pathogenesis encoded in the genomes of eighteen Dothideomycetes fungi.</title>
        <authorList>
            <person name="Ohm R.A."/>
            <person name="Feau N."/>
            <person name="Henrissat B."/>
            <person name="Schoch C.L."/>
            <person name="Horwitz B.A."/>
            <person name="Barry K.W."/>
            <person name="Condon B.J."/>
            <person name="Copeland A.C."/>
            <person name="Dhillon B."/>
            <person name="Glaser F."/>
            <person name="Hesse C.N."/>
            <person name="Kosti I."/>
            <person name="LaButti K."/>
            <person name="Lindquist E.A."/>
            <person name="Lucas S."/>
            <person name="Salamov A.A."/>
            <person name="Bradshaw R.E."/>
            <person name="Ciuffetti L."/>
            <person name="Hamelin R.C."/>
            <person name="Kema G.H.J."/>
            <person name="Lawrence C."/>
            <person name="Scott J.A."/>
            <person name="Spatafora J.W."/>
            <person name="Turgeon B.G."/>
            <person name="de Wit P.J.G.M."/>
            <person name="Zhong S."/>
            <person name="Goodwin S.B."/>
            <person name="Grigoriev I.V."/>
        </authorList>
    </citation>
    <scope>NUCLEOTIDE SEQUENCE [LARGE SCALE GENOMIC DNA]</scope>
    <source>
        <strain evidence="2">C5 / ATCC 48332 / race O</strain>
    </source>
</reference>
<sequence length="51" mass="5785">MDLKSDSSFTGHINRSRTARRLLMARDMSDPALYVTCLLFSPMTSTLCQNM</sequence>
<dbReference type="EMBL" id="KB445583">
    <property type="protein sequence ID" value="EMD87053.1"/>
    <property type="molecule type" value="Genomic_DNA"/>
</dbReference>
<dbReference type="AlphaFoldDB" id="M2UGF0"/>
<accession>M2UGF0</accession>
<organism evidence="1 2">
    <name type="scientific">Cochliobolus heterostrophus (strain C5 / ATCC 48332 / race O)</name>
    <name type="common">Southern corn leaf blight fungus</name>
    <name type="synonym">Bipolaris maydis</name>
    <dbReference type="NCBI Taxonomy" id="701091"/>
    <lineage>
        <taxon>Eukaryota</taxon>
        <taxon>Fungi</taxon>
        <taxon>Dikarya</taxon>
        <taxon>Ascomycota</taxon>
        <taxon>Pezizomycotina</taxon>
        <taxon>Dothideomycetes</taxon>
        <taxon>Pleosporomycetidae</taxon>
        <taxon>Pleosporales</taxon>
        <taxon>Pleosporineae</taxon>
        <taxon>Pleosporaceae</taxon>
        <taxon>Bipolaris</taxon>
    </lineage>
</organism>
<keyword evidence="2" id="KW-1185">Reference proteome</keyword>
<dbReference type="HOGENOM" id="CLU_3106193_0_0_1"/>
<dbReference type="Proteomes" id="UP000016936">
    <property type="component" value="Unassembled WGS sequence"/>
</dbReference>
<protein>
    <submittedName>
        <fullName evidence="1">Uncharacterized protein</fullName>
    </submittedName>
</protein>
<evidence type="ECO:0000313" key="1">
    <source>
        <dbReference type="EMBL" id="EMD87053.1"/>
    </source>
</evidence>